<organism evidence="2 3">
    <name type="scientific">Candidatus Berkelbacteria bacterium RIFCSPHIGHO2_12_FULL_36_9</name>
    <dbReference type="NCBI Taxonomy" id="1797469"/>
    <lineage>
        <taxon>Bacteria</taxon>
        <taxon>Candidatus Berkelbacteria</taxon>
    </lineage>
</organism>
<evidence type="ECO:0000313" key="3">
    <source>
        <dbReference type="Proteomes" id="UP000176451"/>
    </source>
</evidence>
<dbReference type="PANTHER" id="PTHR43736">
    <property type="entry name" value="ADP-RIBOSE PYROPHOSPHATASE"/>
    <property type="match status" value="1"/>
</dbReference>
<dbReference type="PROSITE" id="PS51462">
    <property type="entry name" value="NUDIX"/>
    <property type="match status" value="1"/>
</dbReference>
<dbReference type="Proteomes" id="UP000176451">
    <property type="component" value="Unassembled WGS sequence"/>
</dbReference>
<accession>A0A1F5EJH1</accession>
<evidence type="ECO:0000259" key="1">
    <source>
        <dbReference type="PROSITE" id="PS51462"/>
    </source>
</evidence>
<dbReference type="CDD" id="cd04683">
    <property type="entry name" value="NUDIX_Hydrolase"/>
    <property type="match status" value="1"/>
</dbReference>
<feature type="domain" description="Nudix hydrolase" evidence="1">
    <location>
        <begin position="8"/>
        <end position="138"/>
    </location>
</feature>
<dbReference type="Pfam" id="PF00293">
    <property type="entry name" value="NUDIX"/>
    <property type="match status" value="1"/>
</dbReference>
<evidence type="ECO:0000313" key="2">
    <source>
        <dbReference type="EMBL" id="OGD67552.1"/>
    </source>
</evidence>
<gene>
    <name evidence="2" type="ORF">A3F08_00795</name>
</gene>
<sequence>MVKKQRNKIVPEAHLFLIKQGKILLLRRGDVPYESGKWHLPAGHIEDQEFPIESIIREAKEEVGIIINAKNLKIVHIMYRKEKEQSDRIAVFVKCDRFIGEPKICEPNKHDKIGWYSISKLPKPMMPYVVKAIKYIQKGILYSESDI</sequence>
<dbReference type="AlphaFoldDB" id="A0A1F5EJH1"/>
<comment type="caution">
    <text evidence="2">The sequence shown here is derived from an EMBL/GenBank/DDBJ whole genome shotgun (WGS) entry which is preliminary data.</text>
</comment>
<dbReference type="SUPFAM" id="SSF55811">
    <property type="entry name" value="Nudix"/>
    <property type="match status" value="1"/>
</dbReference>
<dbReference type="EMBL" id="MEZV01000013">
    <property type="protein sequence ID" value="OGD67552.1"/>
    <property type="molecule type" value="Genomic_DNA"/>
</dbReference>
<dbReference type="Gene3D" id="3.90.79.10">
    <property type="entry name" value="Nucleoside Triphosphate Pyrophosphohydrolase"/>
    <property type="match status" value="1"/>
</dbReference>
<dbReference type="InterPro" id="IPR000086">
    <property type="entry name" value="NUDIX_hydrolase_dom"/>
</dbReference>
<dbReference type="STRING" id="1797469.A3F08_00795"/>
<reference evidence="2 3" key="1">
    <citation type="journal article" date="2016" name="Nat. Commun.">
        <title>Thousands of microbial genomes shed light on interconnected biogeochemical processes in an aquifer system.</title>
        <authorList>
            <person name="Anantharaman K."/>
            <person name="Brown C.T."/>
            <person name="Hug L.A."/>
            <person name="Sharon I."/>
            <person name="Castelle C.J."/>
            <person name="Probst A.J."/>
            <person name="Thomas B.C."/>
            <person name="Singh A."/>
            <person name="Wilkins M.J."/>
            <person name="Karaoz U."/>
            <person name="Brodie E.L."/>
            <person name="Williams K.H."/>
            <person name="Hubbard S.S."/>
            <person name="Banfield J.F."/>
        </authorList>
    </citation>
    <scope>NUCLEOTIDE SEQUENCE [LARGE SCALE GENOMIC DNA]</scope>
</reference>
<dbReference type="InterPro" id="IPR015797">
    <property type="entry name" value="NUDIX_hydrolase-like_dom_sf"/>
</dbReference>
<proteinExistence type="predicted"/>
<name>A0A1F5EJH1_9BACT</name>
<protein>
    <recommendedName>
        <fullName evidence="1">Nudix hydrolase domain-containing protein</fullName>
    </recommendedName>
</protein>
<dbReference type="PANTHER" id="PTHR43736:SF1">
    <property type="entry name" value="DIHYDRONEOPTERIN TRIPHOSPHATE DIPHOSPHATASE"/>
    <property type="match status" value="1"/>
</dbReference>